<dbReference type="AlphaFoldDB" id="A0A2N7X0U3"/>
<name>A0A2N7X0U3_9BURK</name>
<sequence length="454" mass="49384">MELNAIQDGSDDGYATRAVPANARMSKWSLTMAWWATCSAMFWLVVSATLAINFGTVNTLIGLGLSVVFYSLINKVIVRYVVSNGLSVALFSRVLFGSVGAALATLIFFATAIYYALFEGSVIAVAINAYFPAISVKLAYLIVVVYSVLLVFGSVQTWLDKFNGALLPFYLLGLIAAVVLALMSGGDHTAWIHLGPAGGAPTYGWWNCFTAFMGVWIMMMYTWDYARFGRQSDTRYHENFNFGWSFYTFTFVINGIAGIFLASTLAGSGALSEVSVVFALLKLMGFAGLLFVWVSQTRINTANFYLASTNMHSFFTAVFGLHLPKFFWSVVAGVIVYFLMLTNVFSFILQALAFQGIFVVAWVGIAVMHIVSPHYEAIFGKQIEYRSERVVAFNPCGLVAWLASSALGIALLEAGGTTATFSAPAAAVASAIIYRIGLSLASKRSFVRELVASE</sequence>
<feature type="transmembrane region" description="Helical" evidence="1">
    <location>
        <begin position="129"/>
        <end position="152"/>
    </location>
</feature>
<feature type="transmembrane region" description="Helical" evidence="1">
    <location>
        <begin position="164"/>
        <end position="183"/>
    </location>
</feature>
<proteinExistence type="predicted"/>
<reference evidence="2 3" key="1">
    <citation type="submission" date="2018-01" db="EMBL/GenBank/DDBJ databases">
        <title>Whole genome analyses suggest that Burkholderia sensu lato contains two further novel genera in the rhizoxinica-symbiotica group Mycetohabitans gen. nov., and Trinickia gen. nov.: implications for the evolution of diazotrophy and nodulation in the Burkholderiaceae.</title>
        <authorList>
            <person name="Estrada-de los Santos P."/>
            <person name="Palmer M."/>
            <person name="Chavez-Ramirez B."/>
            <person name="Beukes C."/>
            <person name="Steenkamp E.T."/>
            <person name="Hirsch A.M."/>
            <person name="Manyaka P."/>
            <person name="Maluk M."/>
            <person name="Lafos M."/>
            <person name="Crook M."/>
            <person name="Gross E."/>
            <person name="Simon M.F."/>
            <person name="Bueno dos Reis Junior F."/>
            <person name="Poole P.S."/>
            <person name="Venter S.N."/>
            <person name="James E.K."/>
        </authorList>
    </citation>
    <scope>NUCLEOTIDE SEQUENCE [LARGE SCALE GENOMIC DNA]</scope>
    <source>
        <strain evidence="2 3">JPY 581</strain>
    </source>
</reference>
<feature type="transmembrane region" description="Helical" evidence="1">
    <location>
        <begin position="314"/>
        <end position="341"/>
    </location>
</feature>
<feature type="transmembrane region" description="Helical" evidence="1">
    <location>
        <begin position="418"/>
        <end position="438"/>
    </location>
</feature>
<feature type="transmembrane region" description="Helical" evidence="1">
    <location>
        <begin position="203"/>
        <end position="223"/>
    </location>
</feature>
<gene>
    <name evidence="2" type="ORF">C0Z20_19250</name>
</gene>
<keyword evidence="3" id="KW-1185">Reference proteome</keyword>
<organism evidence="2 3">
    <name type="scientific">Trinickia symbiotica</name>
    <dbReference type="NCBI Taxonomy" id="863227"/>
    <lineage>
        <taxon>Bacteria</taxon>
        <taxon>Pseudomonadati</taxon>
        <taxon>Pseudomonadota</taxon>
        <taxon>Betaproteobacteria</taxon>
        <taxon>Burkholderiales</taxon>
        <taxon>Burkholderiaceae</taxon>
        <taxon>Trinickia</taxon>
    </lineage>
</organism>
<evidence type="ECO:0000256" key="1">
    <source>
        <dbReference type="SAM" id="Phobius"/>
    </source>
</evidence>
<dbReference type="RefSeq" id="WP_026230311.1">
    <property type="nucleotide sequence ID" value="NZ_KB890219.1"/>
</dbReference>
<feature type="transmembrane region" description="Helical" evidence="1">
    <location>
        <begin position="60"/>
        <end position="82"/>
    </location>
</feature>
<keyword evidence="1" id="KW-0472">Membrane</keyword>
<feature type="transmembrane region" description="Helical" evidence="1">
    <location>
        <begin position="244"/>
        <end position="262"/>
    </location>
</feature>
<keyword evidence="1" id="KW-1133">Transmembrane helix</keyword>
<feature type="transmembrane region" description="Helical" evidence="1">
    <location>
        <begin position="347"/>
        <end position="371"/>
    </location>
</feature>
<feature type="transmembrane region" description="Helical" evidence="1">
    <location>
        <begin position="391"/>
        <end position="412"/>
    </location>
</feature>
<evidence type="ECO:0000313" key="3">
    <source>
        <dbReference type="Proteomes" id="UP000235777"/>
    </source>
</evidence>
<dbReference type="GO" id="GO:0015209">
    <property type="term" value="F:cytosine transmembrane transporter activity"/>
    <property type="evidence" value="ECO:0007669"/>
    <property type="project" value="InterPro"/>
</dbReference>
<dbReference type="Gene3D" id="1.10.4160.10">
    <property type="entry name" value="Hydantoin permease"/>
    <property type="match status" value="1"/>
</dbReference>
<dbReference type="STRING" id="863227.GCA_000373005_05517"/>
<dbReference type="PANTHER" id="PTHR30569">
    <property type="entry name" value="CYTOSINE TRANSPORTER CODB"/>
    <property type="match status" value="1"/>
</dbReference>
<comment type="caution">
    <text evidence="2">The sequence shown here is derived from an EMBL/GenBank/DDBJ whole genome shotgun (WGS) entry which is preliminary data.</text>
</comment>
<feature type="transmembrane region" description="Helical" evidence="1">
    <location>
        <begin position="32"/>
        <end position="54"/>
    </location>
</feature>
<dbReference type="PANTHER" id="PTHR30569:SF0">
    <property type="entry name" value="CYTOSINE PERMEASE"/>
    <property type="match status" value="1"/>
</dbReference>
<protein>
    <submittedName>
        <fullName evidence="2">Allantoin permease</fullName>
    </submittedName>
</protein>
<dbReference type="OrthoDB" id="9056232at2"/>
<dbReference type="EMBL" id="PNYC01000012">
    <property type="protein sequence ID" value="PMS35250.1"/>
    <property type="molecule type" value="Genomic_DNA"/>
</dbReference>
<feature type="transmembrane region" description="Helical" evidence="1">
    <location>
        <begin position="94"/>
        <end position="117"/>
    </location>
</feature>
<dbReference type="Proteomes" id="UP000235777">
    <property type="component" value="Unassembled WGS sequence"/>
</dbReference>
<keyword evidence="1" id="KW-0812">Transmembrane</keyword>
<dbReference type="InterPro" id="IPR030191">
    <property type="entry name" value="CodB"/>
</dbReference>
<feature type="transmembrane region" description="Helical" evidence="1">
    <location>
        <begin position="274"/>
        <end position="294"/>
    </location>
</feature>
<evidence type="ECO:0000313" key="2">
    <source>
        <dbReference type="EMBL" id="PMS35250.1"/>
    </source>
</evidence>
<dbReference type="GO" id="GO:0005886">
    <property type="term" value="C:plasma membrane"/>
    <property type="evidence" value="ECO:0007669"/>
    <property type="project" value="TreeGrafter"/>
</dbReference>
<accession>A0A2N7X0U3</accession>